<feature type="region of interest" description="Disordered" evidence="2">
    <location>
        <begin position="232"/>
        <end position="258"/>
    </location>
</feature>
<organism evidence="4 5">
    <name type="scientific">Allochromatium tepidum</name>
    <dbReference type="NCBI Taxonomy" id="553982"/>
    <lineage>
        <taxon>Bacteria</taxon>
        <taxon>Pseudomonadati</taxon>
        <taxon>Pseudomonadota</taxon>
        <taxon>Gammaproteobacteria</taxon>
        <taxon>Chromatiales</taxon>
        <taxon>Chromatiaceae</taxon>
        <taxon>Allochromatium</taxon>
    </lineage>
</organism>
<accession>A0ABM7QNW7</accession>
<feature type="compositionally biased region" description="Pro residues" evidence="2">
    <location>
        <begin position="378"/>
        <end position="390"/>
    </location>
</feature>
<gene>
    <name evidence="4" type="ORF">Atep_21900</name>
</gene>
<dbReference type="Gene3D" id="3.10.450.50">
    <property type="match status" value="1"/>
</dbReference>
<proteinExistence type="predicted"/>
<feature type="region of interest" description="Disordered" evidence="2">
    <location>
        <begin position="134"/>
        <end position="157"/>
    </location>
</feature>
<evidence type="ECO:0000259" key="3">
    <source>
        <dbReference type="PROSITE" id="PS50076"/>
    </source>
</evidence>
<feature type="compositionally biased region" description="Basic and acidic residues" evidence="2">
    <location>
        <begin position="142"/>
        <end position="152"/>
    </location>
</feature>
<dbReference type="InterPro" id="IPR032710">
    <property type="entry name" value="NTF2-like_dom_sf"/>
</dbReference>
<evidence type="ECO:0000256" key="2">
    <source>
        <dbReference type="SAM" id="MobiDB-lite"/>
    </source>
</evidence>
<dbReference type="RefSeq" id="WP_213378613.1">
    <property type="nucleotide sequence ID" value="NZ_AP024563.1"/>
</dbReference>
<dbReference type="SUPFAM" id="SSF54427">
    <property type="entry name" value="NTF2-like"/>
    <property type="match status" value="1"/>
</dbReference>
<dbReference type="InterPro" id="IPR001623">
    <property type="entry name" value="DnaJ_domain"/>
</dbReference>
<feature type="compositionally biased region" description="Polar residues" evidence="2">
    <location>
        <begin position="357"/>
        <end position="367"/>
    </location>
</feature>
<reference evidence="4 5" key="1">
    <citation type="submission" date="2021-04" db="EMBL/GenBank/DDBJ databases">
        <title>Complete genome sequencing of Allochromatium tepidum strain NZ.</title>
        <authorList>
            <person name="Tsukatani Y."/>
            <person name="Mori H."/>
        </authorList>
    </citation>
    <scope>NUCLEOTIDE SEQUENCE [LARGE SCALE GENOMIC DNA]</scope>
    <source>
        <strain evidence="4 5">NZ</strain>
    </source>
</reference>
<feature type="compositionally biased region" description="Pro residues" evidence="2">
    <location>
        <begin position="343"/>
        <end position="354"/>
    </location>
</feature>
<feature type="compositionally biased region" description="Basic and acidic residues" evidence="2">
    <location>
        <begin position="318"/>
        <end position="328"/>
    </location>
</feature>
<feature type="compositionally biased region" description="Low complexity" evidence="2">
    <location>
        <begin position="248"/>
        <end position="258"/>
    </location>
</feature>
<protein>
    <recommendedName>
        <fullName evidence="3">J domain-containing protein</fullName>
    </recommendedName>
</protein>
<keyword evidence="5" id="KW-1185">Reference proteome</keyword>
<dbReference type="Gene3D" id="1.10.287.110">
    <property type="entry name" value="DnaJ domain"/>
    <property type="match status" value="1"/>
</dbReference>
<keyword evidence="1" id="KW-0143">Chaperone</keyword>
<feature type="domain" description="J" evidence="3">
    <location>
        <begin position="77"/>
        <end position="150"/>
    </location>
</feature>
<dbReference type="EMBL" id="AP024563">
    <property type="protein sequence ID" value="BCU07513.1"/>
    <property type="molecule type" value="Genomic_DNA"/>
</dbReference>
<evidence type="ECO:0000256" key="1">
    <source>
        <dbReference type="ARBA" id="ARBA00023186"/>
    </source>
</evidence>
<dbReference type="PROSITE" id="PS50076">
    <property type="entry name" value="DNAJ_2"/>
    <property type="match status" value="1"/>
</dbReference>
<evidence type="ECO:0000313" key="5">
    <source>
        <dbReference type="Proteomes" id="UP000680679"/>
    </source>
</evidence>
<dbReference type="CDD" id="cd06257">
    <property type="entry name" value="DnaJ"/>
    <property type="match status" value="1"/>
</dbReference>
<sequence length="528" mass="57462">MSLSWTHQIAKALATGRPTLALELHLDALLVWLSNPDNPRVAELERAIGRQRLARDQAGASAYRLLDRQLFADEAPPSPATLGFVPGTAATQAKQRYRRLIQVYHPDRHPERTAWATRRTEQINRAFAAFQRGETGAARAGTRKEHGHRDAVKPSGRRLPPAWLPPVLRDPIAPVWVWTHDRWSALTPLQKRLLSTAAIAGVLMLSIALWPEEPPRPVPRIIHHPLGIEPIPAFVDEPAPEPEPQPPEIAATDPAPEAEAPRPAIIAPTSTPDESPSEAPVVASQGNTLLDLESSVVPETAEHDRSAQERPTQAASDPRPDPVPEPKTDAATPAIIGSSDLPAAPPLTVSPPGAPSSAWSDPTTSLTPHADIPAAATPEPPEPPAPPETPPVLSTAPAVSTITPTGTPLANDCQAAPEILSRFRSAYQSGALDRLMALYSPLAKENELATRFAIRQTYAEWFRTTSSRRIGFEQIQVRPIADSRRCALMAVFQVSYLDRQSRLVTQAGIIELLLESKDSDWLILRARY</sequence>
<name>A0ABM7QNW7_9GAMM</name>
<dbReference type="Proteomes" id="UP000680679">
    <property type="component" value="Chromosome"/>
</dbReference>
<dbReference type="SUPFAM" id="SSF46565">
    <property type="entry name" value="Chaperone J-domain"/>
    <property type="match status" value="1"/>
</dbReference>
<feature type="region of interest" description="Disordered" evidence="2">
    <location>
        <begin position="296"/>
        <end position="394"/>
    </location>
</feature>
<evidence type="ECO:0000313" key="4">
    <source>
        <dbReference type="EMBL" id="BCU07513.1"/>
    </source>
</evidence>
<dbReference type="InterPro" id="IPR036869">
    <property type="entry name" value="J_dom_sf"/>
</dbReference>